<reference evidence="1" key="1">
    <citation type="submission" date="2018-06" db="EMBL/GenBank/DDBJ databases">
        <authorList>
            <person name="Zhirakovskaya E."/>
        </authorList>
    </citation>
    <scope>NUCLEOTIDE SEQUENCE</scope>
</reference>
<proteinExistence type="predicted"/>
<organism evidence="1">
    <name type="scientific">hydrothermal vent metagenome</name>
    <dbReference type="NCBI Taxonomy" id="652676"/>
    <lineage>
        <taxon>unclassified sequences</taxon>
        <taxon>metagenomes</taxon>
        <taxon>ecological metagenomes</taxon>
    </lineage>
</organism>
<gene>
    <name evidence="1" type="ORF">MNBD_GAMMA11-1870</name>
</gene>
<dbReference type="EMBL" id="UOFG01000256">
    <property type="protein sequence ID" value="VAW65669.1"/>
    <property type="molecule type" value="Genomic_DNA"/>
</dbReference>
<accession>A0A3B0XUV3</accession>
<evidence type="ECO:0000313" key="1">
    <source>
        <dbReference type="EMBL" id="VAW65669.1"/>
    </source>
</evidence>
<name>A0A3B0XUV3_9ZZZZ</name>
<sequence length="147" mass="16817">MSKLILILFVGACLSVVYADNNFYPSVPASISDVETHRVGKHVVRLIRSFSDEGFLFIELLKPPEFSLINKRVVDKIKVTIYGRERVLDFRETASASIEKLRISEGIIKFQVAFYVLRGGRYLSECEIDANREKLPEPVCRHIPEDE</sequence>
<dbReference type="AlphaFoldDB" id="A0A3B0XUV3"/>
<protein>
    <submittedName>
        <fullName evidence="1">Uncharacterized protein</fullName>
    </submittedName>
</protein>